<gene>
    <name evidence="5" type="ORF">FNM00_12160</name>
</gene>
<dbReference type="InterPro" id="IPR009057">
    <property type="entry name" value="Homeodomain-like_sf"/>
</dbReference>
<accession>A0A554S7Q0</accession>
<evidence type="ECO:0000256" key="1">
    <source>
        <dbReference type="ARBA" id="ARBA00023125"/>
    </source>
</evidence>
<dbReference type="PANTHER" id="PTHR30055:SF226">
    <property type="entry name" value="HTH-TYPE TRANSCRIPTIONAL REGULATOR PKSA"/>
    <property type="match status" value="1"/>
</dbReference>
<keyword evidence="6" id="KW-1185">Reference proteome</keyword>
<dbReference type="InterPro" id="IPR041490">
    <property type="entry name" value="KstR2_TetR_C"/>
</dbReference>
<evidence type="ECO:0000313" key="6">
    <source>
        <dbReference type="Proteomes" id="UP000316988"/>
    </source>
</evidence>
<evidence type="ECO:0000256" key="3">
    <source>
        <dbReference type="SAM" id="MobiDB-lite"/>
    </source>
</evidence>
<dbReference type="PANTHER" id="PTHR30055">
    <property type="entry name" value="HTH-TYPE TRANSCRIPTIONAL REGULATOR RUTR"/>
    <property type="match status" value="1"/>
</dbReference>
<feature type="domain" description="HTH tetR-type" evidence="4">
    <location>
        <begin position="28"/>
        <end position="88"/>
    </location>
</feature>
<dbReference type="AlphaFoldDB" id="A0A554S7Q0"/>
<dbReference type="RefSeq" id="WP_143913813.1">
    <property type="nucleotide sequence ID" value="NZ_VLNT01000009.1"/>
</dbReference>
<reference evidence="5 6" key="1">
    <citation type="submission" date="2019-07" db="EMBL/GenBank/DDBJ databases">
        <authorList>
            <person name="Zhao L.H."/>
        </authorList>
    </citation>
    <scope>NUCLEOTIDE SEQUENCE [LARGE SCALE GENOMIC DNA]</scope>
    <source>
        <strain evidence="5 6">Co35</strain>
    </source>
</reference>
<comment type="caution">
    <text evidence="5">The sequence shown here is derived from an EMBL/GenBank/DDBJ whole genome shotgun (WGS) entry which is preliminary data.</text>
</comment>
<dbReference type="Proteomes" id="UP000316988">
    <property type="component" value="Unassembled WGS sequence"/>
</dbReference>
<dbReference type="GO" id="GO:0003700">
    <property type="term" value="F:DNA-binding transcription factor activity"/>
    <property type="evidence" value="ECO:0007669"/>
    <property type="project" value="TreeGrafter"/>
</dbReference>
<feature type="region of interest" description="Disordered" evidence="3">
    <location>
        <begin position="1"/>
        <end position="25"/>
    </location>
</feature>
<dbReference type="OrthoDB" id="3237195at2"/>
<dbReference type="EMBL" id="VLNT01000009">
    <property type="protein sequence ID" value="TSD62379.1"/>
    <property type="molecule type" value="Genomic_DNA"/>
</dbReference>
<keyword evidence="1 2" id="KW-0238">DNA-binding</keyword>
<dbReference type="SUPFAM" id="SSF46689">
    <property type="entry name" value="Homeodomain-like"/>
    <property type="match status" value="1"/>
</dbReference>
<dbReference type="GO" id="GO:0000976">
    <property type="term" value="F:transcription cis-regulatory region binding"/>
    <property type="evidence" value="ECO:0007669"/>
    <property type="project" value="TreeGrafter"/>
</dbReference>
<dbReference type="Pfam" id="PF17932">
    <property type="entry name" value="TetR_C_24"/>
    <property type="match status" value="1"/>
</dbReference>
<dbReference type="Gene3D" id="1.10.10.60">
    <property type="entry name" value="Homeodomain-like"/>
    <property type="match status" value="1"/>
</dbReference>
<protein>
    <submittedName>
        <fullName evidence="5">TetR/AcrR family transcriptional regulator</fullName>
    </submittedName>
</protein>
<feature type="compositionally biased region" description="Basic and acidic residues" evidence="3">
    <location>
        <begin position="14"/>
        <end position="25"/>
    </location>
</feature>
<name>A0A554S7Q0_9ACTN</name>
<dbReference type="Pfam" id="PF00440">
    <property type="entry name" value="TetR_N"/>
    <property type="match status" value="1"/>
</dbReference>
<proteinExistence type="predicted"/>
<sequence length="214" mass="24715">MSATNDMTVGSPDLQRDQPKSRVERKREERIERILRVASIVLAEHGYHNTSLEMIADRLDLTKASLYHYYDSKDSLFEACLERVALKSIQTLNEISRSEGSATERLRALIVGHLDILISSDRELARLYVQQLDWPESMLDSIRRWRSEHRAPFDRVIEEGISTGEFSPRDDLVARHCMFGAMNYLPVWFRSRGKDEDRRVIDSVAEELVAMFAG</sequence>
<organism evidence="5 6">
    <name type="scientific">Aeromicrobium piscarium</name>
    <dbReference type="NCBI Taxonomy" id="2590901"/>
    <lineage>
        <taxon>Bacteria</taxon>
        <taxon>Bacillati</taxon>
        <taxon>Actinomycetota</taxon>
        <taxon>Actinomycetes</taxon>
        <taxon>Propionibacteriales</taxon>
        <taxon>Nocardioidaceae</taxon>
        <taxon>Aeromicrobium</taxon>
    </lineage>
</organism>
<evidence type="ECO:0000259" key="4">
    <source>
        <dbReference type="PROSITE" id="PS50977"/>
    </source>
</evidence>
<evidence type="ECO:0000256" key="2">
    <source>
        <dbReference type="PROSITE-ProRule" id="PRU00335"/>
    </source>
</evidence>
<dbReference type="Gene3D" id="1.10.357.10">
    <property type="entry name" value="Tetracycline Repressor, domain 2"/>
    <property type="match status" value="1"/>
</dbReference>
<dbReference type="PROSITE" id="PS50977">
    <property type="entry name" value="HTH_TETR_2"/>
    <property type="match status" value="1"/>
</dbReference>
<evidence type="ECO:0000313" key="5">
    <source>
        <dbReference type="EMBL" id="TSD62379.1"/>
    </source>
</evidence>
<feature type="DNA-binding region" description="H-T-H motif" evidence="2">
    <location>
        <begin position="51"/>
        <end position="70"/>
    </location>
</feature>
<dbReference type="PRINTS" id="PR00455">
    <property type="entry name" value="HTHTETR"/>
</dbReference>
<dbReference type="InterPro" id="IPR036271">
    <property type="entry name" value="Tet_transcr_reg_TetR-rel_C_sf"/>
</dbReference>
<dbReference type="InterPro" id="IPR001647">
    <property type="entry name" value="HTH_TetR"/>
</dbReference>
<dbReference type="SUPFAM" id="SSF48498">
    <property type="entry name" value="Tetracyclin repressor-like, C-terminal domain"/>
    <property type="match status" value="1"/>
</dbReference>
<dbReference type="InterPro" id="IPR050109">
    <property type="entry name" value="HTH-type_TetR-like_transc_reg"/>
</dbReference>